<feature type="compositionally biased region" description="Acidic residues" evidence="1">
    <location>
        <begin position="97"/>
        <end position="116"/>
    </location>
</feature>
<name>A0A5C3P3C2_9APHY</name>
<evidence type="ECO:0000313" key="3">
    <source>
        <dbReference type="Proteomes" id="UP000308197"/>
    </source>
</evidence>
<dbReference type="Proteomes" id="UP000308197">
    <property type="component" value="Unassembled WGS sequence"/>
</dbReference>
<proteinExistence type="predicted"/>
<organism evidence="2 3">
    <name type="scientific">Polyporus arcularius HHB13444</name>
    <dbReference type="NCBI Taxonomy" id="1314778"/>
    <lineage>
        <taxon>Eukaryota</taxon>
        <taxon>Fungi</taxon>
        <taxon>Dikarya</taxon>
        <taxon>Basidiomycota</taxon>
        <taxon>Agaricomycotina</taxon>
        <taxon>Agaricomycetes</taxon>
        <taxon>Polyporales</taxon>
        <taxon>Polyporaceae</taxon>
        <taxon>Polyporus</taxon>
    </lineage>
</organism>
<evidence type="ECO:0000313" key="2">
    <source>
        <dbReference type="EMBL" id="TFK83971.1"/>
    </source>
</evidence>
<dbReference type="EMBL" id="ML211350">
    <property type="protein sequence ID" value="TFK83971.1"/>
    <property type="molecule type" value="Genomic_DNA"/>
</dbReference>
<gene>
    <name evidence="2" type="ORF">K466DRAFT_497428</name>
</gene>
<evidence type="ECO:0000256" key="1">
    <source>
        <dbReference type="SAM" id="MobiDB-lite"/>
    </source>
</evidence>
<sequence length="116" mass="12721">MGSWRVEFEPTTLLVAEQPAITTAVTTAHTNVQALQAARYAVVYSAGGVKWWHTGNNDNKEHVTVRFFDANRQTRVHVYRDGSASIRPASTARAVAEEDDGTLSPFTDEEVETGGK</sequence>
<dbReference type="InParanoid" id="A0A5C3P3C2"/>
<accession>A0A5C3P3C2</accession>
<reference evidence="2 3" key="1">
    <citation type="journal article" date="2019" name="Nat. Ecol. Evol.">
        <title>Megaphylogeny resolves global patterns of mushroom evolution.</title>
        <authorList>
            <person name="Varga T."/>
            <person name="Krizsan K."/>
            <person name="Foldi C."/>
            <person name="Dima B."/>
            <person name="Sanchez-Garcia M."/>
            <person name="Sanchez-Ramirez S."/>
            <person name="Szollosi G.J."/>
            <person name="Szarkandi J.G."/>
            <person name="Papp V."/>
            <person name="Albert L."/>
            <person name="Andreopoulos W."/>
            <person name="Angelini C."/>
            <person name="Antonin V."/>
            <person name="Barry K.W."/>
            <person name="Bougher N.L."/>
            <person name="Buchanan P."/>
            <person name="Buyck B."/>
            <person name="Bense V."/>
            <person name="Catcheside P."/>
            <person name="Chovatia M."/>
            <person name="Cooper J."/>
            <person name="Damon W."/>
            <person name="Desjardin D."/>
            <person name="Finy P."/>
            <person name="Geml J."/>
            <person name="Haridas S."/>
            <person name="Hughes K."/>
            <person name="Justo A."/>
            <person name="Karasinski D."/>
            <person name="Kautmanova I."/>
            <person name="Kiss B."/>
            <person name="Kocsube S."/>
            <person name="Kotiranta H."/>
            <person name="LaButti K.M."/>
            <person name="Lechner B.E."/>
            <person name="Liimatainen K."/>
            <person name="Lipzen A."/>
            <person name="Lukacs Z."/>
            <person name="Mihaltcheva S."/>
            <person name="Morgado L.N."/>
            <person name="Niskanen T."/>
            <person name="Noordeloos M.E."/>
            <person name="Ohm R.A."/>
            <person name="Ortiz-Santana B."/>
            <person name="Ovrebo C."/>
            <person name="Racz N."/>
            <person name="Riley R."/>
            <person name="Savchenko A."/>
            <person name="Shiryaev A."/>
            <person name="Soop K."/>
            <person name="Spirin V."/>
            <person name="Szebenyi C."/>
            <person name="Tomsovsky M."/>
            <person name="Tulloss R.E."/>
            <person name="Uehling J."/>
            <person name="Grigoriev I.V."/>
            <person name="Vagvolgyi C."/>
            <person name="Papp T."/>
            <person name="Martin F.M."/>
            <person name="Miettinen O."/>
            <person name="Hibbett D.S."/>
            <person name="Nagy L.G."/>
        </authorList>
    </citation>
    <scope>NUCLEOTIDE SEQUENCE [LARGE SCALE GENOMIC DNA]</scope>
    <source>
        <strain evidence="2 3">HHB13444</strain>
    </source>
</reference>
<feature type="region of interest" description="Disordered" evidence="1">
    <location>
        <begin position="89"/>
        <end position="116"/>
    </location>
</feature>
<keyword evidence="3" id="KW-1185">Reference proteome</keyword>
<protein>
    <submittedName>
        <fullName evidence="2">Uncharacterized protein</fullName>
    </submittedName>
</protein>
<dbReference type="AlphaFoldDB" id="A0A5C3P3C2"/>